<dbReference type="Pfam" id="PF13456">
    <property type="entry name" value="RVT_3"/>
    <property type="match status" value="1"/>
</dbReference>
<dbReference type="InterPro" id="IPR000477">
    <property type="entry name" value="RT_dom"/>
</dbReference>
<dbReference type="Pfam" id="PF00078">
    <property type="entry name" value="RVT_1"/>
    <property type="match status" value="1"/>
</dbReference>
<dbReference type="Gene3D" id="3.30.420.10">
    <property type="entry name" value="Ribonuclease H-like superfamily/Ribonuclease H"/>
    <property type="match status" value="2"/>
</dbReference>
<reference evidence="3 4" key="1">
    <citation type="journal article" date="2022" name="Nat. Plants">
        <title>Genomes of leafy and leafless Platanthera orchids illuminate the evolution of mycoheterotrophy.</title>
        <authorList>
            <person name="Li M.H."/>
            <person name="Liu K.W."/>
            <person name="Li Z."/>
            <person name="Lu H.C."/>
            <person name="Ye Q.L."/>
            <person name="Zhang D."/>
            <person name="Wang J.Y."/>
            <person name="Li Y.F."/>
            <person name="Zhong Z.M."/>
            <person name="Liu X."/>
            <person name="Yu X."/>
            <person name="Liu D.K."/>
            <person name="Tu X.D."/>
            <person name="Liu B."/>
            <person name="Hao Y."/>
            <person name="Liao X.Y."/>
            <person name="Jiang Y.T."/>
            <person name="Sun W.H."/>
            <person name="Chen J."/>
            <person name="Chen Y.Q."/>
            <person name="Ai Y."/>
            <person name="Zhai J.W."/>
            <person name="Wu S.S."/>
            <person name="Zhou Z."/>
            <person name="Hsiao Y.Y."/>
            <person name="Wu W.L."/>
            <person name="Chen Y.Y."/>
            <person name="Lin Y.F."/>
            <person name="Hsu J.L."/>
            <person name="Li C.Y."/>
            <person name="Wang Z.W."/>
            <person name="Zhao X."/>
            <person name="Zhong W.Y."/>
            <person name="Ma X.K."/>
            <person name="Ma L."/>
            <person name="Huang J."/>
            <person name="Chen G.Z."/>
            <person name="Huang M.Z."/>
            <person name="Huang L."/>
            <person name="Peng D.H."/>
            <person name="Luo Y.B."/>
            <person name="Zou S.Q."/>
            <person name="Chen S.P."/>
            <person name="Lan S."/>
            <person name="Tsai W.C."/>
            <person name="Van de Peer Y."/>
            <person name="Liu Z.J."/>
        </authorList>
    </citation>
    <scope>NUCLEOTIDE SEQUENCE [LARGE SCALE GENOMIC DNA]</scope>
    <source>
        <strain evidence="3">Lor287</strain>
    </source>
</reference>
<dbReference type="SUPFAM" id="SSF53098">
    <property type="entry name" value="Ribonuclease H-like"/>
    <property type="match status" value="1"/>
</dbReference>
<dbReference type="PROSITE" id="PS50994">
    <property type="entry name" value="INTEGRASE"/>
    <property type="match status" value="1"/>
</dbReference>
<evidence type="ECO:0000313" key="3">
    <source>
        <dbReference type="EMBL" id="KAK8946325.1"/>
    </source>
</evidence>
<dbReference type="PANTHER" id="PTHR48475:SF1">
    <property type="entry name" value="RNASE H TYPE-1 DOMAIN-CONTAINING PROTEIN"/>
    <property type="match status" value="1"/>
</dbReference>
<sequence length="439" mass="50334">MDRVFQEQKGRNLEMYVDDLMIKSRKVDSHIQDLEETFGTLQRYKMRLNLLKCVFGASKGKFLDHLLTPVGVEPNPNKVKEIMELRSPQNTKEAQTMTEFLADYVVEVAEAEPTRPILWKVMVDGASGKNSLGVRVILESPRGTRIEQMVVVHFSITNNQAEYEAVIAGLRLARELGVHDVEVLTDSMVVASQINGEFEAREPTLQLYLAKVKGVIGMFQTFSIRHVSREENEQDDQLAKHGPLPQSNGQRRFLLVMIDYFSKWLEVKALAKGISQVIRNFVWGEIICRHGLPWAIVTDNEPQFASAEFINFYGQLGIDLRFASVQHSRSNEQVEVANKIIINLLKKKVENLKDSWVEQLPSVLWAFITTPNTATGETPFKLSHEYEVRLPIEFEVRTPRVVEVEAGREEWKAKNKEELRLSLDMVEELREAIRQEEVK</sequence>
<evidence type="ECO:0000259" key="2">
    <source>
        <dbReference type="PROSITE" id="PS50994"/>
    </source>
</evidence>
<dbReference type="InterPro" id="IPR001584">
    <property type="entry name" value="Integrase_cat-core"/>
</dbReference>
<dbReference type="AlphaFoldDB" id="A0AAP0BPZ9"/>
<feature type="domain" description="RNase H type-1" evidence="1">
    <location>
        <begin position="115"/>
        <end position="244"/>
    </location>
</feature>
<gene>
    <name evidence="3" type="ORF">KSP39_PZI006362</name>
</gene>
<dbReference type="PANTHER" id="PTHR48475">
    <property type="entry name" value="RIBONUCLEASE H"/>
    <property type="match status" value="1"/>
</dbReference>
<comment type="caution">
    <text evidence="3">The sequence shown here is derived from an EMBL/GenBank/DDBJ whole genome shotgun (WGS) entry which is preliminary data.</text>
</comment>
<dbReference type="GO" id="GO:0003676">
    <property type="term" value="F:nucleic acid binding"/>
    <property type="evidence" value="ECO:0007669"/>
    <property type="project" value="InterPro"/>
</dbReference>
<evidence type="ECO:0000313" key="4">
    <source>
        <dbReference type="Proteomes" id="UP001418222"/>
    </source>
</evidence>
<dbReference type="InterPro" id="IPR002156">
    <property type="entry name" value="RNaseH_domain"/>
</dbReference>
<organism evidence="3 4">
    <name type="scientific">Platanthera zijinensis</name>
    <dbReference type="NCBI Taxonomy" id="2320716"/>
    <lineage>
        <taxon>Eukaryota</taxon>
        <taxon>Viridiplantae</taxon>
        <taxon>Streptophyta</taxon>
        <taxon>Embryophyta</taxon>
        <taxon>Tracheophyta</taxon>
        <taxon>Spermatophyta</taxon>
        <taxon>Magnoliopsida</taxon>
        <taxon>Liliopsida</taxon>
        <taxon>Asparagales</taxon>
        <taxon>Orchidaceae</taxon>
        <taxon>Orchidoideae</taxon>
        <taxon>Orchideae</taxon>
        <taxon>Orchidinae</taxon>
        <taxon>Platanthera</taxon>
    </lineage>
</organism>
<dbReference type="InterPro" id="IPR036397">
    <property type="entry name" value="RNaseH_sf"/>
</dbReference>
<dbReference type="InterPro" id="IPR043502">
    <property type="entry name" value="DNA/RNA_pol_sf"/>
</dbReference>
<dbReference type="EMBL" id="JBBWWQ010000005">
    <property type="protein sequence ID" value="KAK8946325.1"/>
    <property type="molecule type" value="Genomic_DNA"/>
</dbReference>
<dbReference type="Pfam" id="PF00665">
    <property type="entry name" value="rve"/>
    <property type="match status" value="1"/>
</dbReference>
<dbReference type="Gene3D" id="3.30.70.270">
    <property type="match status" value="1"/>
</dbReference>
<proteinExistence type="predicted"/>
<accession>A0AAP0BPZ9</accession>
<protein>
    <submittedName>
        <fullName evidence="3">Uncharacterized protein</fullName>
    </submittedName>
</protein>
<dbReference type="Proteomes" id="UP001418222">
    <property type="component" value="Unassembled WGS sequence"/>
</dbReference>
<dbReference type="InterPro" id="IPR043128">
    <property type="entry name" value="Rev_trsase/Diguanyl_cyclase"/>
</dbReference>
<dbReference type="CDD" id="cd09279">
    <property type="entry name" value="RNase_HI_like"/>
    <property type="match status" value="1"/>
</dbReference>
<evidence type="ECO:0000259" key="1">
    <source>
        <dbReference type="PROSITE" id="PS50879"/>
    </source>
</evidence>
<dbReference type="InterPro" id="IPR012337">
    <property type="entry name" value="RNaseH-like_sf"/>
</dbReference>
<dbReference type="GO" id="GO:0015074">
    <property type="term" value="P:DNA integration"/>
    <property type="evidence" value="ECO:0007669"/>
    <property type="project" value="InterPro"/>
</dbReference>
<feature type="domain" description="Integrase catalytic" evidence="2">
    <location>
        <begin position="222"/>
        <end position="387"/>
    </location>
</feature>
<keyword evidence="4" id="KW-1185">Reference proteome</keyword>
<dbReference type="GO" id="GO:0004523">
    <property type="term" value="F:RNA-DNA hybrid ribonuclease activity"/>
    <property type="evidence" value="ECO:0007669"/>
    <property type="project" value="InterPro"/>
</dbReference>
<name>A0AAP0BPZ9_9ASPA</name>
<dbReference type="PROSITE" id="PS50879">
    <property type="entry name" value="RNASE_H_1"/>
    <property type="match status" value="1"/>
</dbReference>
<dbReference type="SUPFAM" id="SSF56672">
    <property type="entry name" value="DNA/RNA polymerases"/>
    <property type="match status" value="1"/>
</dbReference>